<feature type="transmembrane region" description="Helical" evidence="6">
    <location>
        <begin position="290"/>
        <end position="317"/>
    </location>
</feature>
<feature type="transmembrane region" description="Helical" evidence="6">
    <location>
        <begin position="205"/>
        <end position="225"/>
    </location>
</feature>
<keyword evidence="9" id="KW-1185">Reference proteome</keyword>
<dbReference type="InterPro" id="IPR036259">
    <property type="entry name" value="MFS_trans_sf"/>
</dbReference>
<feature type="transmembrane region" description="Helical" evidence="6">
    <location>
        <begin position="267"/>
        <end position="284"/>
    </location>
</feature>
<evidence type="ECO:0000313" key="9">
    <source>
        <dbReference type="Proteomes" id="UP000789845"/>
    </source>
</evidence>
<feature type="transmembrane region" description="Helical" evidence="6">
    <location>
        <begin position="69"/>
        <end position="86"/>
    </location>
</feature>
<dbReference type="PANTHER" id="PTHR23526">
    <property type="entry name" value="INTEGRAL MEMBRANE TRANSPORT PROTEIN-RELATED"/>
    <property type="match status" value="1"/>
</dbReference>
<evidence type="ECO:0000313" key="8">
    <source>
        <dbReference type="EMBL" id="CAG9609832.1"/>
    </source>
</evidence>
<dbReference type="EMBL" id="CAKJTG010000024">
    <property type="protein sequence ID" value="CAG9609832.1"/>
    <property type="molecule type" value="Genomic_DNA"/>
</dbReference>
<feature type="domain" description="Major facilitator superfamily (MFS) profile" evidence="7">
    <location>
        <begin position="2"/>
        <end position="378"/>
    </location>
</feature>
<evidence type="ECO:0000256" key="6">
    <source>
        <dbReference type="SAM" id="Phobius"/>
    </source>
</evidence>
<dbReference type="GO" id="GO:0005886">
    <property type="term" value="C:plasma membrane"/>
    <property type="evidence" value="ECO:0007669"/>
    <property type="project" value="UniProtKB-SubCell"/>
</dbReference>
<gene>
    <name evidence="8" type="primary">tetA_1</name>
    <name evidence="8" type="ORF">NEOCIP111885_03575</name>
</gene>
<feature type="transmembrane region" description="Helical" evidence="6">
    <location>
        <begin position="126"/>
        <end position="148"/>
    </location>
</feature>
<sequence>MTLRVVLIIVFFFQIMTNLTRPLLPLYATGLGVGTLEVGILTAVYAFFPLLFAIHAGKITDRIGDRLPILFGMIFASVGFLIPFLFQSILSLYVSQIIVGLSHIFIIISLQNVLGNASTAENRDHYFGIFSMVVAISQFIGPLLGGYLAEYTSYQTAFLVSAIFGIVPIVTAFWVPVIISKKKVEPATESGSALQLLKIPLLRKALAGSALVLYSRDIFVAYFPLYAASLHISDSNIGWIIALQGLAMVPVRFFLAKLSSSMGRERLLFTSILIAGVSFFFIPFTSNIPLLMFLAVLMGAGLGCGQPLSMTTIYNASPKSKTGEVLGLRLATNRISQLTAPILFGIIGSGAGLLSVFLVSGFFLVGGAFYTHSKEESKLVNI</sequence>
<evidence type="ECO:0000256" key="2">
    <source>
        <dbReference type="ARBA" id="ARBA00022448"/>
    </source>
</evidence>
<dbReference type="InterPro" id="IPR011701">
    <property type="entry name" value="MFS"/>
</dbReference>
<dbReference type="PANTHER" id="PTHR23526:SF4">
    <property type="entry name" value="INTEGRAL MEMBRANE TRANSPORT PROTEIN"/>
    <property type="match status" value="1"/>
</dbReference>
<feature type="transmembrane region" description="Helical" evidence="6">
    <location>
        <begin position="92"/>
        <end position="114"/>
    </location>
</feature>
<dbReference type="InterPro" id="IPR052528">
    <property type="entry name" value="Sugar_transport-like"/>
</dbReference>
<evidence type="ECO:0000256" key="1">
    <source>
        <dbReference type="ARBA" id="ARBA00004651"/>
    </source>
</evidence>
<dbReference type="InterPro" id="IPR020846">
    <property type="entry name" value="MFS_dom"/>
</dbReference>
<reference evidence="8" key="1">
    <citation type="submission" date="2021-10" db="EMBL/GenBank/DDBJ databases">
        <authorList>
            <person name="Criscuolo A."/>
        </authorList>
    </citation>
    <scope>NUCLEOTIDE SEQUENCE</scope>
    <source>
        <strain evidence="8">CIP111885</strain>
    </source>
</reference>
<dbReference type="AlphaFoldDB" id="A0A9C7GCZ9"/>
<proteinExistence type="predicted"/>
<organism evidence="8 9">
    <name type="scientific">Pseudoneobacillus rhizosphaerae</name>
    <dbReference type="NCBI Taxonomy" id="2880968"/>
    <lineage>
        <taxon>Bacteria</taxon>
        <taxon>Bacillati</taxon>
        <taxon>Bacillota</taxon>
        <taxon>Bacilli</taxon>
        <taxon>Bacillales</taxon>
        <taxon>Bacillaceae</taxon>
        <taxon>Pseudoneobacillus</taxon>
    </lineage>
</organism>
<keyword evidence="2" id="KW-0813">Transport</keyword>
<keyword evidence="4 6" id="KW-1133">Transmembrane helix</keyword>
<dbReference type="RefSeq" id="WP_230498068.1">
    <property type="nucleotide sequence ID" value="NZ_CAKJTG010000024.1"/>
</dbReference>
<comment type="caution">
    <text evidence="8">The sequence shown here is derived from an EMBL/GenBank/DDBJ whole genome shotgun (WGS) entry which is preliminary data.</text>
</comment>
<feature type="transmembrane region" description="Helical" evidence="6">
    <location>
        <begin position="237"/>
        <end position="255"/>
    </location>
</feature>
<evidence type="ECO:0000259" key="7">
    <source>
        <dbReference type="PROSITE" id="PS50850"/>
    </source>
</evidence>
<dbReference type="Proteomes" id="UP000789845">
    <property type="component" value="Unassembled WGS sequence"/>
</dbReference>
<dbReference type="CDD" id="cd17325">
    <property type="entry name" value="MFS_MdtG_SLC18_like"/>
    <property type="match status" value="1"/>
</dbReference>
<dbReference type="PROSITE" id="PS50850">
    <property type="entry name" value="MFS"/>
    <property type="match status" value="1"/>
</dbReference>
<feature type="transmembrane region" description="Helical" evidence="6">
    <location>
        <begin position="38"/>
        <end position="57"/>
    </location>
</feature>
<comment type="subcellular location">
    <subcellularLocation>
        <location evidence="1">Cell membrane</location>
        <topology evidence="1">Multi-pass membrane protein</topology>
    </subcellularLocation>
</comment>
<accession>A0A9C7GCZ9</accession>
<evidence type="ECO:0000256" key="3">
    <source>
        <dbReference type="ARBA" id="ARBA00022692"/>
    </source>
</evidence>
<name>A0A9C7GCZ9_9BACI</name>
<keyword evidence="3 6" id="KW-0812">Transmembrane</keyword>
<keyword evidence="5 6" id="KW-0472">Membrane</keyword>
<feature type="transmembrane region" description="Helical" evidence="6">
    <location>
        <begin position="338"/>
        <end position="370"/>
    </location>
</feature>
<dbReference type="Pfam" id="PF07690">
    <property type="entry name" value="MFS_1"/>
    <property type="match status" value="1"/>
</dbReference>
<protein>
    <submittedName>
        <fullName evidence="8">Tetracycline resistance protein, class B</fullName>
    </submittedName>
</protein>
<dbReference type="InterPro" id="IPR001958">
    <property type="entry name" value="Tet-R_TetA/multi-R_MdtG-like"/>
</dbReference>
<dbReference type="SUPFAM" id="SSF103473">
    <property type="entry name" value="MFS general substrate transporter"/>
    <property type="match status" value="1"/>
</dbReference>
<evidence type="ECO:0000256" key="4">
    <source>
        <dbReference type="ARBA" id="ARBA00022989"/>
    </source>
</evidence>
<dbReference type="Gene3D" id="1.20.1250.20">
    <property type="entry name" value="MFS general substrate transporter like domains"/>
    <property type="match status" value="1"/>
</dbReference>
<dbReference type="GO" id="GO:0022857">
    <property type="term" value="F:transmembrane transporter activity"/>
    <property type="evidence" value="ECO:0007669"/>
    <property type="project" value="InterPro"/>
</dbReference>
<feature type="transmembrane region" description="Helical" evidence="6">
    <location>
        <begin position="154"/>
        <end position="175"/>
    </location>
</feature>
<dbReference type="PRINTS" id="PR01035">
    <property type="entry name" value="TCRTETA"/>
</dbReference>
<evidence type="ECO:0000256" key="5">
    <source>
        <dbReference type="ARBA" id="ARBA00023136"/>
    </source>
</evidence>